<comment type="caution">
    <text evidence="2">The sequence shown here is derived from an EMBL/GenBank/DDBJ whole genome shotgun (WGS) entry which is preliminary data.</text>
</comment>
<feature type="region of interest" description="Disordered" evidence="1">
    <location>
        <begin position="69"/>
        <end position="94"/>
    </location>
</feature>
<dbReference type="RefSeq" id="WP_307312495.1">
    <property type="nucleotide sequence ID" value="NZ_JAUSRE010000039.1"/>
</dbReference>
<evidence type="ECO:0000313" key="2">
    <source>
        <dbReference type="EMBL" id="MDP9890815.1"/>
    </source>
</evidence>
<dbReference type="EMBL" id="JAUSRE010000039">
    <property type="protein sequence ID" value="MDP9890815.1"/>
    <property type="molecule type" value="Genomic_DNA"/>
</dbReference>
<gene>
    <name evidence="2" type="ORF">J2X98_004430</name>
</gene>
<evidence type="ECO:0000256" key="1">
    <source>
        <dbReference type="SAM" id="MobiDB-lite"/>
    </source>
</evidence>
<proteinExistence type="predicted"/>
<dbReference type="Proteomes" id="UP001226577">
    <property type="component" value="Unassembled WGS sequence"/>
</dbReference>
<accession>A0ABT9S1D6</accession>
<evidence type="ECO:0000313" key="3">
    <source>
        <dbReference type="Proteomes" id="UP001226577"/>
    </source>
</evidence>
<protein>
    <submittedName>
        <fullName evidence="2">Uncharacterized protein</fullName>
    </submittedName>
</protein>
<reference evidence="2 3" key="1">
    <citation type="submission" date="2023-07" db="EMBL/GenBank/DDBJ databases">
        <title>Sorghum-associated microbial communities from plants grown in Nebraska, USA.</title>
        <authorList>
            <person name="Schachtman D."/>
        </authorList>
    </citation>
    <scope>NUCLEOTIDE SEQUENCE [LARGE SCALE GENOMIC DNA]</scope>
    <source>
        <strain evidence="2 3">CC222</strain>
    </source>
</reference>
<sequence length="94" mass="10282">MTADEPVPSFQGGISYSVVTEDPRTLQEELAAAVELVRGRAGQQGRSGILITRRSRSLFTVELDDGVPYGTTMEQDRWQRGGSARPGSKDIWGE</sequence>
<organism evidence="2 3">
    <name type="scientific">Pseudarthrobacter enclensis</name>
    <dbReference type="NCBI Taxonomy" id="993070"/>
    <lineage>
        <taxon>Bacteria</taxon>
        <taxon>Bacillati</taxon>
        <taxon>Actinomycetota</taxon>
        <taxon>Actinomycetes</taxon>
        <taxon>Micrococcales</taxon>
        <taxon>Micrococcaceae</taxon>
        <taxon>Pseudarthrobacter</taxon>
    </lineage>
</organism>
<keyword evidence="3" id="KW-1185">Reference proteome</keyword>
<name>A0ABT9S1D6_9MICC</name>